<proteinExistence type="predicted"/>
<reference evidence="3" key="2">
    <citation type="journal article" date="2013" name="Nat. Commun.">
        <title>Genome of the Chinese tree shrew.</title>
        <authorList>
            <person name="Fan Y."/>
            <person name="Huang Z.Y."/>
            <person name="Cao C.C."/>
            <person name="Chen C.S."/>
            <person name="Chen Y.X."/>
            <person name="Fan D.D."/>
            <person name="He J."/>
            <person name="Hou H.L."/>
            <person name="Hu L."/>
            <person name="Hu X.T."/>
            <person name="Jiang X.T."/>
            <person name="Lai R."/>
            <person name="Lang Y.S."/>
            <person name="Liang B."/>
            <person name="Liao S.G."/>
            <person name="Mu D."/>
            <person name="Ma Y.Y."/>
            <person name="Niu Y.Y."/>
            <person name="Sun X.Q."/>
            <person name="Xia J.Q."/>
            <person name="Xiao J."/>
            <person name="Xiong Z.Q."/>
            <person name="Xu L."/>
            <person name="Yang L."/>
            <person name="Zhang Y."/>
            <person name="Zhao W."/>
            <person name="Zhao X.D."/>
            <person name="Zheng Y.T."/>
            <person name="Zhou J.M."/>
            <person name="Zhu Y.B."/>
            <person name="Zhang G.J."/>
            <person name="Wang J."/>
            <person name="Yao Y.G."/>
        </authorList>
    </citation>
    <scope>NUCLEOTIDE SEQUENCE [LARGE SCALE GENOMIC DNA]</scope>
</reference>
<feature type="region of interest" description="Disordered" evidence="1">
    <location>
        <begin position="87"/>
        <end position="160"/>
    </location>
</feature>
<gene>
    <name evidence="2" type="ORF">TREES_T100003730</name>
</gene>
<dbReference type="AlphaFoldDB" id="L9LDQ5"/>
<evidence type="ECO:0000256" key="1">
    <source>
        <dbReference type="SAM" id="MobiDB-lite"/>
    </source>
</evidence>
<sequence>MSNWLGSSRHLEWCRTNPGGSFRSGRPVWGLRQRRLENVETLLRDGNFWILRLPPGSKGEAPQVPVMTEDMVACVPQQRAGRLEDWQEGLCEKGPQGPQETLGRMDRATTTPEPLTPVERGDEAAGRSLPSTQGGTSAGTGLGLAPRSCPDTSATSLRPSATRHGVTLPCLLDVHADGLLPPF</sequence>
<name>L9LDQ5_TUPCH</name>
<evidence type="ECO:0000313" key="3">
    <source>
        <dbReference type="Proteomes" id="UP000011518"/>
    </source>
</evidence>
<feature type="compositionally biased region" description="Polar residues" evidence="1">
    <location>
        <begin position="150"/>
        <end position="159"/>
    </location>
</feature>
<organism evidence="2 3">
    <name type="scientific">Tupaia chinensis</name>
    <name type="common">Chinese tree shrew</name>
    <name type="synonym">Tupaia belangeri chinensis</name>
    <dbReference type="NCBI Taxonomy" id="246437"/>
    <lineage>
        <taxon>Eukaryota</taxon>
        <taxon>Metazoa</taxon>
        <taxon>Chordata</taxon>
        <taxon>Craniata</taxon>
        <taxon>Vertebrata</taxon>
        <taxon>Euteleostomi</taxon>
        <taxon>Mammalia</taxon>
        <taxon>Eutheria</taxon>
        <taxon>Euarchontoglires</taxon>
        <taxon>Scandentia</taxon>
        <taxon>Tupaiidae</taxon>
        <taxon>Tupaia</taxon>
    </lineage>
</organism>
<keyword evidence="3" id="KW-1185">Reference proteome</keyword>
<protein>
    <submittedName>
        <fullName evidence="2">Protein ZNF783</fullName>
    </submittedName>
</protein>
<accession>L9LDQ5</accession>
<reference evidence="3" key="1">
    <citation type="submission" date="2012-07" db="EMBL/GenBank/DDBJ databases">
        <title>Genome of the Chinese tree shrew, a rising model animal genetically related to primates.</title>
        <authorList>
            <person name="Zhang G."/>
            <person name="Fan Y."/>
            <person name="Yao Y."/>
            <person name="Huang Z."/>
        </authorList>
    </citation>
    <scope>NUCLEOTIDE SEQUENCE [LARGE SCALE GENOMIC DNA]</scope>
</reference>
<evidence type="ECO:0000313" key="2">
    <source>
        <dbReference type="EMBL" id="ELW72844.1"/>
    </source>
</evidence>
<dbReference type="InParanoid" id="L9LDQ5"/>
<dbReference type="EMBL" id="KB320387">
    <property type="protein sequence ID" value="ELW72844.1"/>
    <property type="molecule type" value="Genomic_DNA"/>
</dbReference>
<dbReference type="Proteomes" id="UP000011518">
    <property type="component" value="Unassembled WGS sequence"/>
</dbReference>